<keyword evidence="1" id="KW-0472">Membrane</keyword>
<feature type="transmembrane region" description="Helical" evidence="1">
    <location>
        <begin position="318"/>
        <end position="340"/>
    </location>
</feature>
<evidence type="ECO:0000313" key="3">
    <source>
        <dbReference type="Proteomes" id="UP000799770"/>
    </source>
</evidence>
<evidence type="ECO:0000313" key="2">
    <source>
        <dbReference type="EMBL" id="KAF2112052.1"/>
    </source>
</evidence>
<reference evidence="2" key="1">
    <citation type="journal article" date="2020" name="Stud. Mycol.">
        <title>101 Dothideomycetes genomes: a test case for predicting lifestyles and emergence of pathogens.</title>
        <authorList>
            <person name="Haridas S."/>
            <person name="Albert R."/>
            <person name="Binder M."/>
            <person name="Bloem J."/>
            <person name="Labutti K."/>
            <person name="Salamov A."/>
            <person name="Andreopoulos B."/>
            <person name="Baker S."/>
            <person name="Barry K."/>
            <person name="Bills G."/>
            <person name="Bluhm B."/>
            <person name="Cannon C."/>
            <person name="Castanera R."/>
            <person name="Culley D."/>
            <person name="Daum C."/>
            <person name="Ezra D."/>
            <person name="Gonzalez J."/>
            <person name="Henrissat B."/>
            <person name="Kuo A."/>
            <person name="Liang C."/>
            <person name="Lipzen A."/>
            <person name="Lutzoni F."/>
            <person name="Magnuson J."/>
            <person name="Mondo S."/>
            <person name="Nolan M."/>
            <person name="Ohm R."/>
            <person name="Pangilinan J."/>
            <person name="Park H.-J."/>
            <person name="Ramirez L."/>
            <person name="Alfaro M."/>
            <person name="Sun H."/>
            <person name="Tritt A."/>
            <person name="Yoshinaga Y."/>
            <person name="Zwiers L.-H."/>
            <person name="Turgeon B."/>
            <person name="Goodwin S."/>
            <person name="Spatafora J."/>
            <person name="Crous P."/>
            <person name="Grigoriev I."/>
        </authorList>
    </citation>
    <scope>NUCLEOTIDE SEQUENCE</scope>
    <source>
        <strain evidence="2">CBS 627.86</strain>
    </source>
</reference>
<accession>A0A6A5YY30</accession>
<dbReference type="AlphaFoldDB" id="A0A6A5YY30"/>
<protein>
    <submittedName>
        <fullName evidence="2">Uncharacterized protein</fullName>
    </submittedName>
</protein>
<organism evidence="2 3">
    <name type="scientific">Lophiotrema nucula</name>
    <dbReference type="NCBI Taxonomy" id="690887"/>
    <lineage>
        <taxon>Eukaryota</taxon>
        <taxon>Fungi</taxon>
        <taxon>Dikarya</taxon>
        <taxon>Ascomycota</taxon>
        <taxon>Pezizomycotina</taxon>
        <taxon>Dothideomycetes</taxon>
        <taxon>Pleosporomycetidae</taxon>
        <taxon>Pleosporales</taxon>
        <taxon>Lophiotremataceae</taxon>
        <taxon>Lophiotrema</taxon>
    </lineage>
</organism>
<feature type="transmembrane region" description="Helical" evidence="1">
    <location>
        <begin position="275"/>
        <end position="298"/>
    </location>
</feature>
<keyword evidence="1" id="KW-1133">Transmembrane helix</keyword>
<keyword evidence="1" id="KW-0812">Transmembrane</keyword>
<sequence length="373" mass="42447">MDTWRLPRSFLYLLSTRRACFSTFATESDDEGRIHRRAHVFQTTDLSSHTFSFALTQDPETDTISIFLYGLVASEFELLFEELKMSSQLLSIPTFLPLLLLDMKAEAIDRELHSCHNDIHNIKIATGMTKRDVPKPKEDYGFVETSRLLTRLTATLATCGLAVAGHLSLLDAIEKETKEFNNALSEKRQCVNSNSTKKIMQRIDFLRDWLEALEPRTKCLSQRSQAYVQTIYSLMAQKDNALNIQTAEASLRISEASYRDSLSMKAIAEATSRDTCLMVILAILTSIFLPATFTATLFSTTFFDFKSLDKDAIVSERFWVYWVVTVALTVLTVGSAGYFWRVRERKIVMRFRRLGEDGERVESGSKDEVVEGK</sequence>
<name>A0A6A5YY30_9PLEO</name>
<gene>
    <name evidence="2" type="ORF">BDV96DRAFT_649414</name>
</gene>
<dbReference type="Gene3D" id="1.20.58.340">
    <property type="entry name" value="Magnesium transport protein CorA, transmembrane region"/>
    <property type="match status" value="1"/>
</dbReference>
<dbReference type="EMBL" id="ML977332">
    <property type="protein sequence ID" value="KAF2112052.1"/>
    <property type="molecule type" value="Genomic_DNA"/>
</dbReference>
<proteinExistence type="predicted"/>
<evidence type="ECO:0000256" key="1">
    <source>
        <dbReference type="SAM" id="Phobius"/>
    </source>
</evidence>
<dbReference type="OrthoDB" id="3738195at2759"/>
<keyword evidence="3" id="KW-1185">Reference proteome</keyword>
<dbReference type="Proteomes" id="UP000799770">
    <property type="component" value="Unassembled WGS sequence"/>
</dbReference>